<evidence type="ECO:0000256" key="1">
    <source>
        <dbReference type="SAM" id="Phobius"/>
    </source>
</evidence>
<accession>A0ABU8YIP6</accession>
<reference evidence="2 3" key="1">
    <citation type="journal article" date="2020" name="Harmful Algae">
        <title>Molecular and morphological characterization of a novel dihydroanatoxin-a producing Microcoleus species (cyanobacteria) from the Russian River, California, USA.</title>
        <authorList>
            <person name="Conklin K.Y."/>
            <person name="Stancheva R."/>
            <person name="Otten T.G."/>
            <person name="Fadness R."/>
            <person name="Boyer G.L."/>
            <person name="Read B."/>
            <person name="Zhang X."/>
            <person name="Sheath R.G."/>
        </authorList>
    </citation>
    <scope>NUCLEOTIDE SEQUENCE [LARGE SCALE GENOMIC DNA]</scope>
    <source>
        <strain evidence="2 3">PTRS2</strain>
    </source>
</reference>
<keyword evidence="1" id="KW-0812">Transmembrane</keyword>
<evidence type="ECO:0000313" key="2">
    <source>
        <dbReference type="EMBL" id="MEK0184202.1"/>
    </source>
</evidence>
<protein>
    <submittedName>
        <fullName evidence="2">Uncharacterized protein</fullName>
    </submittedName>
</protein>
<proteinExistence type="predicted"/>
<dbReference type="Proteomes" id="UP001384579">
    <property type="component" value="Unassembled WGS sequence"/>
</dbReference>
<keyword evidence="1" id="KW-0472">Membrane</keyword>
<organism evidence="2 3">
    <name type="scientific">Microcoleus anatoxicus PTRS2</name>
    <dbReference type="NCBI Taxonomy" id="2705321"/>
    <lineage>
        <taxon>Bacteria</taxon>
        <taxon>Bacillati</taxon>
        <taxon>Cyanobacteriota</taxon>
        <taxon>Cyanophyceae</taxon>
        <taxon>Oscillatoriophycideae</taxon>
        <taxon>Oscillatoriales</taxon>
        <taxon>Microcoleaceae</taxon>
        <taxon>Microcoleus</taxon>
        <taxon>Microcoleus anatoxicus</taxon>
    </lineage>
</organism>
<name>A0ABU8YIP6_9CYAN</name>
<sequence length="115" mass="12719">MTTTQNKIQAINEQIEAEKLGKVVKLSQRNIGAAIILSGILPIGGYVYTRRWLSFLGFMLGGFALSMAVYTIEPEREKADSMAYTLCALYCSIVSPIDNARAISRARERVTDLSQ</sequence>
<dbReference type="RefSeq" id="WP_340519401.1">
    <property type="nucleotide sequence ID" value="NZ_JBBLXS010000038.1"/>
</dbReference>
<keyword evidence="3" id="KW-1185">Reference proteome</keyword>
<comment type="caution">
    <text evidence="2">The sequence shown here is derived from an EMBL/GenBank/DDBJ whole genome shotgun (WGS) entry which is preliminary data.</text>
</comment>
<evidence type="ECO:0000313" key="3">
    <source>
        <dbReference type="Proteomes" id="UP001384579"/>
    </source>
</evidence>
<feature type="transmembrane region" description="Helical" evidence="1">
    <location>
        <begin position="55"/>
        <end position="72"/>
    </location>
</feature>
<keyword evidence="1" id="KW-1133">Transmembrane helix</keyword>
<dbReference type="EMBL" id="JBBLXS010000038">
    <property type="protein sequence ID" value="MEK0184202.1"/>
    <property type="molecule type" value="Genomic_DNA"/>
</dbReference>
<feature type="transmembrane region" description="Helical" evidence="1">
    <location>
        <begin position="31"/>
        <end position="49"/>
    </location>
</feature>
<gene>
    <name evidence="2" type="ORF">WMG39_04980</name>
</gene>